<feature type="compositionally biased region" description="Basic and acidic residues" evidence="12">
    <location>
        <begin position="214"/>
        <end position="227"/>
    </location>
</feature>
<evidence type="ECO:0000256" key="12">
    <source>
        <dbReference type="SAM" id="MobiDB-lite"/>
    </source>
</evidence>
<keyword evidence="4" id="KW-0479">Metal-binding</keyword>
<feature type="compositionally biased region" description="Low complexity" evidence="12">
    <location>
        <begin position="43"/>
        <end position="54"/>
    </location>
</feature>
<feature type="region of interest" description="Disordered" evidence="12">
    <location>
        <begin position="38"/>
        <end position="261"/>
    </location>
</feature>
<dbReference type="FunFam" id="3.40.50.300:FF:000616">
    <property type="entry name" value="GPN-loop GTPase 3"/>
    <property type="match status" value="1"/>
</dbReference>
<evidence type="ECO:0000256" key="9">
    <source>
        <dbReference type="ARBA" id="ARBA00023134"/>
    </source>
</evidence>
<keyword evidence="10" id="KW-0040">ANK repeat</keyword>
<dbReference type="GO" id="GO:0003924">
    <property type="term" value="F:GTPase activity"/>
    <property type="evidence" value="ECO:0007669"/>
    <property type="project" value="TreeGrafter"/>
</dbReference>
<dbReference type="GO" id="GO:0005525">
    <property type="term" value="F:GTP binding"/>
    <property type="evidence" value="ECO:0007669"/>
    <property type="project" value="UniProtKB-KW"/>
</dbReference>
<dbReference type="SUPFAM" id="SSF52540">
    <property type="entry name" value="P-loop containing nucleoside triphosphate hydrolases"/>
    <property type="match status" value="1"/>
</dbReference>
<dbReference type="GO" id="GO:0008270">
    <property type="term" value="F:zinc ion binding"/>
    <property type="evidence" value="ECO:0007669"/>
    <property type="project" value="UniProtKB-KW"/>
</dbReference>
<feature type="compositionally biased region" description="Polar residues" evidence="12">
    <location>
        <begin position="88"/>
        <end position="97"/>
    </location>
</feature>
<evidence type="ECO:0000256" key="3">
    <source>
        <dbReference type="ARBA" id="ARBA00014587"/>
    </source>
</evidence>
<feature type="compositionally biased region" description="Basic and acidic residues" evidence="12">
    <location>
        <begin position="117"/>
        <end position="127"/>
    </location>
</feature>
<keyword evidence="5" id="KW-0547">Nucleotide-binding</keyword>
<dbReference type="InterPro" id="IPR000306">
    <property type="entry name" value="Znf_FYVE"/>
</dbReference>
<evidence type="ECO:0000256" key="6">
    <source>
        <dbReference type="ARBA" id="ARBA00022771"/>
    </source>
</evidence>
<keyword evidence="6 11" id="KW-0863">Zinc-finger</keyword>
<dbReference type="InterPro" id="IPR036770">
    <property type="entry name" value="Ankyrin_rpt-contain_sf"/>
</dbReference>
<evidence type="ECO:0000256" key="11">
    <source>
        <dbReference type="PROSITE-ProRule" id="PRU00091"/>
    </source>
</evidence>
<evidence type="ECO:0000259" key="13">
    <source>
        <dbReference type="PROSITE" id="PS50178"/>
    </source>
</evidence>
<sequence>MLESRSSNNELDLAYMPYHEGLVNHNAPPVRGSLSVRVSNQLSHSHSQQSSYYGDSDDDDVSDDPAWMTAPRGSLQPAFPSSLMKKASSASVTDTQASSPTSPGTNPNSSAGEEDEQVKQQKEKKHDEDEDDDYFPPTMPQAKTPPRTEPGSRRKNSPPNGGRRSLNNNVDDKLTTDLKLRKCKSMPMNQAPANPVDNNMVVSLGVPRNSRGNSEIDRLSVEKKLSDEDSPTSPEGASRRSTAVGSNNGYRDSMMRYRPSDLKPQDLTTAMMSRDSLAPENFESARSIDMYASSRSSTMGLESTRTNDQFDSTRSSNVFDSSRGVDPFASTRSTDLMSGRGSVMHFGPRVTEEGLSDFLRAVKSGNLQLLRSCLQDRNTDFTERDPVHGQSAMHIAVRFGQLHAVQLLCGKKTRGLLIDAVDNRQNTPLHLAAAKSRRITKYLLEHGADASRVNNRNQTPLAVHIITAKRDDPLIAEMLLQHKTDPNGPLGNSTLLHKAVDLKFFEIAYRLVRHGARLDAKDAQGRMVFEKADRKVLRQLCGKISFPPVWVPNMERKGCMICLRNFSRLGVGVRRHHCRHCGRLICGRCSHVSVESEAFPSTFIGHIDRNPSDERSNLKRVCKTCSSVFDERAKQTKAGSPGGNGKWSDAFMDRVVGCAWDEIERKDSSSNLGDSRWSSFIMRCCQMVMGPAGTGKSTYCNNMHEFCAASGRMTYVVNLDPAADNFDYPVAFDIRDLISVEDVMEELGYGPNGGLIYCMEYLVQNLDWLQDLLGEYSDEDYFIFDCPGQIELYSHLPVMKQLCESLKDWGFNICCVYLIDSLFIVDPTKFISGVLCSLSAMVQLELPHINVLTKCDLVDEKELSKYLDPSEGYLLENLANATDPKWRPLSSAICNVINDFSMVAFVPMNINREESIETVLMHVDHAINYGEDLEPQEPKSQDADE</sequence>
<comment type="function">
    <text evidence="1">Small GTPase required for proper localization of RNA polymerase II (RNAPII). May act at an RNAP assembly step prior to nuclear import.</text>
</comment>
<accession>A0AAD9LTT4</accession>
<feature type="domain" description="FYVE-type" evidence="13">
    <location>
        <begin position="553"/>
        <end position="630"/>
    </location>
</feature>
<dbReference type="Gene3D" id="3.30.40.10">
    <property type="entry name" value="Zinc/RING finger domain, C3HC4 (zinc finger)"/>
    <property type="match status" value="1"/>
</dbReference>
<reference evidence="14" key="1">
    <citation type="submission" date="2023-08" db="EMBL/GenBank/DDBJ databases">
        <title>Reference Genome Resource for the Citrus Pathogen Phytophthora citrophthora.</title>
        <authorList>
            <person name="Moller H."/>
            <person name="Coetzee B."/>
            <person name="Rose L.J."/>
            <person name="Van Niekerk J.M."/>
        </authorList>
    </citation>
    <scope>NUCLEOTIDE SEQUENCE</scope>
    <source>
        <strain evidence="14">STE-U-9442</strain>
    </source>
</reference>
<dbReference type="PANTHER" id="PTHR21231">
    <property type="entry name" value="XPA-BINDING PROTEIN 1-RELATED"/>
    <property type="match status" value="1"/>
</dbReference>
<dbReference type="AlphaFoldDB" id="A0AAD9LTT4"/>
<proteinExistence type="inferred from homology"/>
<dbReference type="Pfam" id="PF01363">
    <property type="entry name" value="FYVE"/>
    <property type="match status" value="1"/>
</dbReference>
<evidence type="ECO:0000256" key="8">
    <source>
        <dbReference type="ARBA" id="ARBA00022833"/>
    </source>
</evidence>
<dbReference type="InterPro" id="IPR013083">
    <property type="entry name" value="Znf_RING/FYVE/PHD"/>
</dbReference>
<keyword evidence="7" id="KW-0378">Hydrolase</keyword>
<dbReference type="PROSITE" id="PS50178">
    <property type="entry name" value="ZF_FYVE"/>
    <property type="match status" value="1"/>
</dbReference>
<dbReference type="PANTHER" id="PTHR21231:SF7">
    <property type="entry name" value="GPN-LOOP GTPASE 3"/>
    <property type="match status" value="1"/>
</dbReference>
<dbReference type="EMBL" id="JASMQC010000001">
    <property type="protein sequence ID" value="KAK1948411.1"/>
    <property type="molecule type" value="Genomic_DNA"/>
</dbReference>
<evidence type="ECO:0000256" key="10">
    <source>
        <dbReference type="PROSITE-ProRule" id="PRU00023"/>
    </source>
</evidence>
<evidence type="ECO:0000256" key="2">
    <source>
        <dbReference type="ARBA" id="ARBA00005290"/>
    </source>
</evidence>
<dbReference type="CDD" id="cd17872">
    <property type="entry name" value="GPN3"/>
    <property type="match status" value="1"/>
</dbReference>
<feature type="region of interest" description="Disordered" evidence="12">
    <location>
        <begin position="296"/>
        <end position="321"/>
    </location>
</feature>
<feature type="compositionally biased region" description="Polar residues" evidence="12">
    <location>
        <begin position="187"/>
        <end position="201"/>
    </location>
</feature>
<dbReference type="Pfam" id="PF03029">
    <property type="entry name" value="ATP_bind_1"/>
    <property type="match status" value="1"/>
</dbReference>
<evidence type="ECO:0000313" key="14">
    <source>
        <dbReference type="EMBL" id="KAK1948411.1"/>
    </source>
</evidence>
<dbReference type="PROSITE" id="PS50088">
    <property type="entry name" value="ANK_REPEAT"/>
    <property type="match status" value="2"/>
</dbReference>
<dbReference type="Gene3D" id="1.25.40.20">
    <property type="entry name" value="Ankyrin repeat-containing domain"/>
    <property type="match status" value="2"/>
</dbReference>
<feature type="compositionally biased region" description="Basic and acidic residues" evidence="12">
    <location>
        <begin position="170"/>
        <end position="180"/>
    </location>
</feature>
<keyword evidence="8" id="KW-0862">Zinc</keyword>
<feature type="compositionally biased region" description="Polar residues" evidence="12">
    <location>
        <begin position="231"/>
        <end position="250"/>
    </location>
</feature>
<evidence type="ECO:0000256" key="1">
    <source>
        <dbReference type="ARBA" id="ARBA00002411"/>
    </source>
</evidence>
<comment type="similarity">
    <text evidence="2">Belongs to the GPN-loop GTPase family.</text>
</comment>
<dbReference type="InterPro" id="IPR004130">
    <property type="entry name" value="Gpn"/>
</dbReference>
<dbReference type="InterPro" id="IPR017455">
    <property type="entry name" value="Znf_FYVE-rel"/>
</dbReference>
<keyword evidence="9" id="KW-0342">GTP-binding</keyword>
<dbReference type="Gene3D" id="3.40.50.300">
    <property type="entry name" value="P-loop containing nucleotide triphosphate hydrolases"/>
    <property type="match status" value="1"/>
</dbReference>
<evidence type="ECO:0000256" key="7">
    <source>
        <dbReference type="ARBA" id="ARBA00022801"/>
    </source>
</evidence>
<dbReference type="SMART" id="SM00064">
    <property type="entry name" value="FYVE"/>
    <property type="match status" value="1"/>
</dbReference>
<dbReference type="SUPFAM" id="SSF57903">
    <property type="entry name" value="FYVE/PHD zinc finger"/>
    <property type="match status" value="1"/>
</dbReference>
<protein>
    <recommendedName>
        <fullName evidence="3">GPN-loop GTPase 3</fullName>
    </recommendedName>
</protein>
<feature type="repeat" description="ANK" evidence="10">
    <location>
        <begin position="424"/>
        <end position="455"/>
    </location>
</feature>
<gene>
    <name evidence="14" type="ORF">P3T76_000700</name>
</gene>
<keyword evidence="15" id="KW-1185">Reference proteome</keyword>
<feature type="compositionally biased region" description="Polar residues" evidence="12">
    <location>
        <begin position="296"/>
        <end position="320"/>
    </location>
</feature>
<name>A0AAD9LTT4_9STRA</name>
<dbReference type="Pfam" id="PF12796">
    <property type="entry name" value="Ank_2"/>
    <property type="match status" value="1"/>
</dbReference>
<evidence type="ECO:0000256" key="5">
    <source>
        <dbReference type="ARBA" id="ARBA00022741"/>
    </source>
</evidence>
<dbReference type="InterPro" id="IPR030228">
    <property type="entry name" value="Gpn3"/>
</dbReference>
<organism evidence="14 15">
    <name type="scientific">Phytophthora citrophthora</name>
    <dbReference type="NCBI Taxonomy" id="4793"/>
    <lineage>
        <taxon>Eukaryota</taxon>
        <taxon>Sar</taxon>
        <taxon>Stramenopiles</taxon>
        <taxon>Oomycota</taxon>
        <taxon>Peronosporomycetes</taxon>
        <taxon>Peronosporales</taxon>
        <taxon>Peronosporaceae</taxon>
        <taxon>Phytophthora</taxon>
    </lineage>
</organism>
<evidence type="ECO:0000256" key="4">
    <source>
        <dbReference type="ARBA" id="ARBA00022723"/>
    </source>
</evidence>
<feature type="repeat" description="ANK" evidence="10">
    <location>
        <begin position="491"/>
        <end position="523"/>
    </location>
</feature>
<comment type="caution">
    <text evidence="14">The sequence shown here is derived from an EMBL/GenBank/DDBJ whole genome shotgun (WGS) entry which is preliminary data.</text>
</comment>
<feature type="compositionally biased region" description="Low complexity" evidence="12">
    <location>
        <begin position="98"/>
        <end position="110"/>
    </location>
</feature>
<dbReference type="InterPro" id="IPR027417">
    <property type="entry name" value="P-loop_NTPase"/>
</dbReference>
<dbReference type="Proteomes" id="UP001259832">
    <property type="component" value="Unassembled WGS sequence"/>
</dbReference>
<dbReference type="SUPFAM" id="SSF48403">
    <property type="entry name" value="Ankyrin repeat"/>
    <property type="match status" value="1"/>
</dbReference>
<dbReference type="InterPro" id="IPR002110">
    <property type="entry name" value="Ankyrin_rpt"/>
</dbReference>
<dbReference type="SMART" id="SM00248">
    <property type="entry name" value="ANK"/>
    <property type="match status" value="5"/>
</dbReference>
<evidence type="ECO:0000313" key="15">
    <source>
        <dbReference type="Proteomes" id="UP001259832"/>
    </source>
</evidence>
<dbReference type="InterPro" id="IPR011011">
    <property type="entry name" value="Znf_FYVE_PHD"/>
</dbReference>